<dbReference type="EMBL" id="JACJSI010000510">
    <property type="protein sequence ID" value="MBD2536623.1"/>
    <property type="molecule type" value="Genomic_DNA"/>
</dbReference>
<keyword evidence="2" id="KW-1185">Reference proteome</keyword>
<feature type="non-terminal residue" evidence="1">
    <location>
        <position position="1"/>
    </location>
</feature>
<dbReference type="Proteomes" id="UP000623440">
    <property type="component" value="Unassembled WGS sequence"/>
</dbReference>
<sequence length="50" mass="5890">LNNLRLIIQPLLLFWLIYPWLSIFPNSHLFLGFNHLITAMNQFKPCYASG</sequence>
<evidence type="ECO:0000313" key="2">
    <source>
        <dbReference type="Proteomes" id="UP000623440"/>
    </source>
</evidence>
<protein>
    <submittedName>
        <fullName evidence="1">IS701 family transposase</fullName>
    </submittedName>
</protein>
<gene>
    <name evidence="1" type="ORF">H6G97_48150</name>
</gene>
<comment type="caution">
    <text evidence="1">The sequence shown here is derived from an EMBL/GenBank/DDBJ whole genome shotgun (WGS) entry which is preliminary data.</text>
</comment>
<organism evidence="1 2">
    <name type="scientific">Nostoc flagelliforme FACHB-838</name>
    <dbReference type="NCBI Taxonomy" id="2692904"/>
    <lineage>
        <taxon>Bacteria</taxon>
        <taxon>Bacillati</taxon>
        <taxon>Cyanobacteriota</taxon>
        <taxon>Cyanophyceae</taxon>
        <taxon>Nostocales</taxon>
        <taxon>Nostocaceae</taxon>
        <taxon>Nostoc</taxon>
    </lineage>
</organism>
<accession>A0ABR8E7L7</accession>
<name>A0ABR8E7L7_9NOSO</name>
<evidence type="ECO:0000313" key="1">
    <source>
        <dbReference type="EMBL" id="MBD2536623.1"/>
    </source>
</evidence>
<reference evidence="1 2" key="1">
    <citation type="journal article" date="2020" name="ISME J.">
        <title>Comparative genomics reveals insights into cyanobacterial evolution and habitat adaptation.</title>
        <authorList>
            <person name="Chen M.Y."/>
            <person name="Teng W.K."/>
            <person name="Zhao L."/>
            <person name="Hu C.X."/>
            <person name="Zhou Y.K."/>
            <person name="Han B.P."/>
            <person name="Song L.R."/>
            <person name="Shu W.S."/>
        </authorList>
    </citation>
    <scope>NUCLEOTIDE SEQUENCE [LARGE SCALE GENOMIC DNA]</scope>
    <source>
        <strain evidence="1 2">FACHB-838</strain>
    </source>
</reference>
<proteinExistence type="predicted"/>